<proteinExistence type="inferred from homology"/>
<organism evidence="8 9">
    <name type="scientific">Candidatus Lloydbacteria bacterium RIFCSPHIGHO2_01_FULL_49_22</name>
    <dbReference type="NCBI Taxonomy" id="1798658"/>
    <lineage>
        <taxon>Bacteria</taxon>
        <taxon>Candidatus Lloydiibacteriota</taxon>
    </lineage>
</organism>
<evidence type="ECO:0000256" key="2">
    <source>
        <dbReference type="ARBA" id="ARBA00023002"/>
    </source>
</evidence>
<feature type="binding site" evidence="5">
    <location>
        <begin position="192"/>
        <end position="197"/>
    </location>
    <ligand>
        <name>NAD(+)</name>
        <dbReference type="ChEBI" id="CHEBI:57540"/>
    </ligand>
</feature>
<dbReference type="InterPro" id="IPR036291">
    <property type="entry name" value="NAD(P)-bd_dom_sf"/>
</dbReference>
<dbReference type="EMBL" id="MHLI01000015">
    <property type="protein sequence ID" value="OGZ05139.1"/>
    <property type="molecule type" value="Genomic_DNA"/>
</dbReference>
<evidence type="ECO:0000313" key="8">
    <source>
        <dbReference type="EMBL" id="OGZ05139.1"/>
    </source>
</evidence>
<evidence type="ECO:0000256" key="3">
    <source>
        <dbReference type="ARBA" id="ARBA00023027"/>
    </source>
</evidence>
<dbReference type="InterPro" id="IPR006095">
    <property type="entry name" value="Glu/Leu/Phe/Val/Trp_DH"/>
</dbReference>
<feature type="active site" description="Proton donor/acceptor" evidence="4">
    <location>
        <position position="95"/>
    </location>
</feature>
<keyword evidence="5" id="KW-0547">Nucleotide-binding</keyword>
<keyword evidence="2 6" id="KW-0560">Oxidoreductase</keyword>
<reference evidence="8 9" key="1">
    <citation type="journal article" date="2016" name="Nat. Commun.">
        <title>Thousands of microbial genomes shed light on interconnected biogeochemical processes in an aquifer system.</title>
        <authorList>
            <person name="Anantharaman K."/>
            <person name="Brown C.T."/>
            <person name="Hug L.A."/>
            <person name="Sharon I."/>
            <person name="Castelle C.J."/>
            <person name="Probst A.J."/>
            <person name="Thomas B.C."/>
            <person name="Singh A."/>
            <person name="Wilkins M.J."/>
            <person name="Karaoz U."/>
            <person name="Brodie E.L."/>
            <person name="Williams K.H."/>
            <person name="Hubbard S.S."/>
            <person name="Banfield J.F."/>
        </authorList>
    </citation>
    <scope>NUCLEOTIDE SEQUENCE [LARGE SCALE GENOMIC DNA]</scope>
</reference>
<dbReference type="Pfam" id="PF00208">
    <property type="entry name" value="ELFV_dehydrog"/>
    <property type="match status" value="1"/>
</dbReference>
<evidence type="ECO:0000256" key="5">
    <source>
        <dbReference type="PIRSR" id="PIRSR000188-2"/>
    </source>
</evidence>
<dbReference type="InterPro" id="IPR006097">
    <property type="entry name" value="Glu/Leu/Phe/Val/Trp_DH_dimer"/>
</dbReference>
<evidence type="ECO:0000256" key="6">
    <source>
        <dbReference type="RuleBase" id="RU004417"/>
    </source>
</evidence>
<dbReference type="Gene3D" id="3.40.50.720">
    <property type="entry name" value="NAD(P)-binding Rossmann-like Domain"/>
    <property type="match status" value="1"/>
</dbReference>
<sequence>MPRKIMTTNIQILRDENLSVYPEFDQHRRVVRFEDSTSGLVGFIAIHRERGPLSTGGTRYVSYPNEADAIRDALRLSRAMTAKCVVSGLPYGGAKGVIMARQGGIQKSKELLAAYAGVVESLGGAFRTGEDVGMTEQDVQILLSHSNFFNGKSDIAGDPSPFAAESVALVMDRISQLHLGVSPEKLRIAVKGIGKVGGALVKILAAQGANVSIADVNKDALEQVRGLYPAIAEISPEEIAFTDSDIYAPCALGNEVNEGTIDRFQAKMLCGGANNQLADPRFAKILESHNILYVPDYLANAGGLINVSDELEPDGYHRNRVTERINAIGTLAEKLYLSSRNNTRTFLEEVEEYVRANV</sequence>
<dbReference type="PIRSF" id="PIRSF000188">
    <property type="entry name" value="Phe_leu_dh"/>
    <property type="match status" value="1"/>
</dbReference>
<dbReference type="InterPro" id="IPR046346">
    <property type="entry name" value="Aminoacid_DH-like_N_sf"/>
</dbReference>
<comment type="similarity">
    <text evidence="1 6">Belongs to the Glu/Leu/Phe/Val dehydrogenases family.</text>
</comment>
<gene>
    <name evidence="8" type="ORF">A2845_02360</name>
</gene>
<dbReference type="GO" id="GO:0006520">
    <property type="term" value="P:amino acid metabolic process"/>
    <property type="evidence" value="ECO:0007669"/>
    <property type="project" value="InterPro"/>
</dbReference>
<dbReference type="Gene3D" id="3.40.50.10860">
    <property type="entry name" value="Leucine Dehydrogenase, chain A, domain 1"/>
    <property type="match status" value="1"/>
</dbReference>
<evidence type="ECO:0000256" key="1">
    <source>
        <dbReference type="ARBA" id="ARBA00006382"/>
    </source>
</evidence>
<evidence type="ECO:0000256" key="4">
    <source>
        <dbReference type="PIRSR" id="PIRSR000188-1"/>
    </source>
</evidence>
<dbReference type="Pfam" id="PF02812">
    <property type="entry name" value="ELFV_dehydrog_N"/>
    <property type="match status" value="1"/>
</dbReference>
<dbReference type="SUPFAM" id="SSF51735">
    <property type="entry name" value="NAD(P)-binding Rossmann-fold domains"/>
    <property type="match status" value="1"/>
</dbReference>
<dbReference type="SMART" id="SM00839">
    <property type="entry name" value="ELFV_dehydrog"/>
    <property type="match status" value="1"/>
</dbReference>
<feature type="domain" description="Glutamate/phenylalanine/leucine/valine/L-tryptophan dehydrogenase C-terminal" evidence="7">
    <location>
        <begin position="157"/>
        <end position="344"/>
    </location>
</feature>
<dbReference type="PRINTS" id="PR00082">
    <property type="entry name" value="GLFDHDRGNASE"/>
</dbReference>
<dbReference type="PANTHER" id="PTHR42722">
    <property type="entry name" value="LEUCINE DEHYDROGENASE"/>
    <property type="match status" value="1"/>
</dbReference>
<dbReference type="InterPro" id="IPR016211">
    <property type="entry name" value="Glu/Phe/Leu/Val/Trp_DH_bac/arc"/>
</dbReference>
<comment type="caution">
    <text evidence="8">The sequence shown here is derived from an EMBL/GenBank/DDBJ whole genome shotgun (WGS) entry which is preliminary data.</text>
</comment>
<protein>
    <recommendedName>
        <fullName evidence="7">Glutamate/phenylalanine/leucine/valine/L-tryptophan dehydrogenase C-terminal domain-containing protein</fullName>
    </recommendedName>
</protein>
<dbReference type="Proteomes" id="UP000177122">
    <property type="component" value="Unassembled WGS sequence"/>
</dbReference>
<accession>A0A1G2CUS6</accession>
<dbReference type="SUPFAM" id="SSF53223">
    <property type="entry name" value="Aminoacid dehydrogenase-like, N-terminal domain"/>
    <property type="match status" value="1"/>
</dbReference>
<evidence type="ECO:0000313" key="9">
    <source>
        <dbReference type="Proteomes" id="UP000177122"/>
    </source>
</evidence>
<dbReference type="GO" id="GO:0000166">
    <property type="term" value="F:nucleotide binding"/>
    <property type="evidence" value="ECO:0007669"/>
    <property type="project" value="UniProtKB-KW"/>
</dbReference>
<dbReference type="PANTHER" id="PTHR42722:SF1">
    <property type="entry name" value="VALINE DEHYDROGENASE"/>
    <property type="match status" value="1"/>
</dbReference>
<name>A0A1G2CUS6_9BACT</name>
<dbReference type="InterPro" id="IPR006096">
    <property type="entry name" value="Glu/Leu/Phe/Val/Trp_DH_C"/>
</dbReference>
<dbReference type="AlphaFoldDB" id="A0A1G2CUS6"/>
<dbReference type="GO" id="GO:0016639">
    <property type="term" value="F:oxidoreductase activity, acting on the CH-NH2 group of donors, NAD or NADP as acceptor"/>
    <property type="evidence" value="ECO:0007669"/>
    <property type="project" value="InterPro"/>
</dbReference>
<keyword evidence="3 5" id="KW-0520">NAD</keyword>
<evidence type="ECO:0000259" key="7">
    <source>
        <dbReference type="SMART" id="SM00839"/>
    </source>
</evidence>